<evidence type="ECO:0000256" key="2">
    <source>
        <dbReference type="ARBA" id="ARBA00022679"/>
    </source>
</evidence>
<dbReference type="InterPro" id="IPR002877">
    <property type="entry name" value="RNA_MeTrfase_FtsJ_dom"/>
</dbReference>
<dbReference type="EMBL" id="JAPDMZ010000016">
    <property type="protein sequence ID" value="KAK0556366.1"/>
    <property type="molecule type" value="Genomic_DNA"/>
</dbReference>
<evidence type="ECO:0000259" key="5">
    <source>
        <dbReference type="Pfam" id="PF01728"/>
    </source>
</evidence>
<dbReference type="GO" id="GO:0008175">
    <property type="term" value="F:tRNA methyltransferase activity"/>
    <property type="evidence" value="ECO:0007669"/>
    <property type="project" value="TreeGrafter"/>
</dbReference>
<gene>
    <name evidence="6" type="primary">TRM7</name>
    <name evidence="6" type="ORF">OC846_001189</name>
</gene>
<accession>A0AAN6GT26</accession>
<dbReference type="Proteomes" id="UP001176517">
    <property type="component" value="Unassembled WGS sequence"/>
</dbReference>
<reference evidence="6" key="1">
    <citation type="journal article" date="2023" name="PhytoFront">
        <title>Draft Genome Resources of Seven Strains of Tilletia horrida, Causal Agent of Kernel Smut of Rice.</title>
        <authorList>
            <person name="Khanal S."/>
            <person name="Antony Babu S."/>
            <person name="Zhou X.G."/>
        </authorList>
    </citation>
    <scope>NUCLEOTIDE SEQUENCE</scope>
    <source>
        <strain evidence="6">TX6</strain>
    </source>
</reference>
<keyword evidence="2 6" id="KW-0808">Transferase</keyword>
<keyword evidence="1 6" id="KW-0489">Methyltransferase</keyword>
<organism evidence="6 7">
    <name type="scientific">Tilletia horrida</name>
    <dbReference type="NCBI Taxonomy" id="155126"/>
    <lineage>
        <taxon>Eukaryota</taxon>
        <taxon>Fungi</taxon>
        <taxon>Dikarya</taxon>
        <taxon>Basidiomycota</taxon>
        <taxon>Ustilaginomycotina</taxon>
        <taxon>Exobasidiomycetes</taxon>
        <taxon>Tilletiales</taxon>
        <taxon>Tilletiaceae</taxon>
        <taxon>Tilletia</taxon>
    </lineage>
</organism>
<keyword evidence="7" id="KW-1185">Reference proteome</keyword>
<dbReference type="InterPro" id="IPR029063">
    <property type="entry name" value="SAM-dependent_MTases_sf"/>
</dbReference>
<dbReference type="InterPro" id="IPR050082">
    <property type="entry name" value="RNA_methyltr_RlmE"/>
</dbReference>
<dbReference type="GO" id="GO:0002181">
    <property type="term" value="P:cytoplasmic translation"/>
    <property type="evidence" value="ECO:0007669"/>
    <property type="project" value="TreeGrafter"/>
</dbReference>
<dbReference type="EC" id="2.1.1.205" evidence="6"/>
<dbReference type="GO" id="GO:0030488">
    <property type="term" value="P:tRNA methylation"/>
    <property type="evidence" value="ECO:0007669"/>
    <property type="project" value="TreeGrafter"/>
</dbReference>
<evidence type="ECO:0000313" key="7">
    <source>
        <dbReference type="Proteomes" id="UP001176517"/>
    </source>
</evidence>
<dbReference type="AlphaFoldDB" id="A0AAN6GT26"/>
<evidence type="ECO:0000256" key="3">
    <source>
        <dbReference type="ARBA" id="ARBA00022691"/>
    </source>
</evidence>
<evidence type="ECO:0000313" key="6">
    <source>
        <dbReference type="EMBL" id="KAK0556366.1"/>
    </source>
</evidence>
<proteinExistence type="inferred from homology"/>
<dbReference type="HAMAP" id="MF_01547">
    <property type="entry name" value="RNA_methyltr_E"/>
    <property type="match status" value="1"/>
</dbReference>
<dbReference type="InterPro" id="IPR015507">
    <property type="entry name" value="rRNA-MeTfrase_E"/>
</dbReference>
<dbReference type="Pfam" id="PF01728">
    <property type="entry name" value="FtsJ"/>
    <property type="match status" value="1"/>
</dbReference>
<dbReference type="GO" id="GO:0005737">
    <property type="term" value="C:cytoplasm"/>
    <property type="evidence" value="ECO:0007669"/>
    <property type="project" value="TreeGrafter"/>
</dbReference>
<sequence length="395" mass="43653">MGASTKDKRDIYYRQSKAEGYRARSAYKLIHLDEIYGFLSSSSSSSSSLGHSYADRFGVSADFPPRPASLPRPSLQARDDETAKTIIDLCAAPGSWSQVLSRRLAKELQQNTTLLAVDLQPMAPIPRILQLQGDITLASTAARLRQLASQAQQQAKHDDDHDNAGLLLADLIICDGAPDVHGLHILDEFLHSFLLQAALSIGIRMLKPGGTFIAKIFSHDSRPILPTPIPKTSSSSSSDPGQEATGEGRLFPVKVEAPAQERIRRPFRFHGQTDPTFSAKTYLQPKFETFFRRIDIIKPASSRASSAEHFIVCHGFCQRPDWAEERAGERERRTDPFLSNLWDSAQGRDAIASCLLERKSLPPSIPDLDEADEDGGIEQERRDALSRLLRIAAQG</sequence>
<dbReference type="PANTHER" id="PTHR10920">
    <property type="entry name" value="RIBOSOMAL RNA METHYLTRANSFERASE"/>
    <property type="match status" value="1"/>
</dbReference>
<keyword evidence="3" id="KW-0949">S-adenosyl-L-methionine</keyword>
<feature type="region of interest" description="Disordered" evidence="4">
    <location>
        <begin position="225"/>
        <end position="249"/>
    </location>
</feature>
<protein>
    <submittedName>
        <fullName evidence="6">tRNA (Uridine-2'-O-)-methyltransferase trm7</fullName>
        <ecNumber evidence="6">2.1.1.205</ecNumber>
    </submittedName>
</protein>
<comment type="caution">
    <text evidence="6">The sequence shown here is derived from an EMBL/GenBank/DDBJ whole genome shotgun (WGS) entry which is preliminary data.</text>
</comment>
<dbReference type="PANTHER" id="PTHR10920:SF12">
    <property type="entry name" value="TRNA (CYTIDINE(32)_GUANOSINE(34)-2'-O)-METHYLTRANSFERASE-RELATED"/>
    <property type="match status" value="1"/>
</dbReference>
<dbReference type="Gene3D" id="3.40.50.150">
    <property type="entry name" value="Vaccinia Virus protein VP39"/>
    <property type="match status" value="2"/>
</dbReference>
<feature type="domain" description="Ribosomal RNA methyltransferase FtsJ" evidence="5">
    <location>
        <begin position="82"/>
        <end position="219"/>
    </location>
</feature>
<evidence type="ECO:0000256" key="4">
    <source>
        <dbReference type="SAM" id="MobiDB-lite"/>
    </source>
</evidence>
<evidence type="ECO:0000256" key="1">
    <source>
        <dbReference type="ARBA" id="ARBA00022603"/>
    </source>
</evidence>
<name>A0AAN6GT26_9BASI</name>
<dbReference type="SUPFAM" id="SSF53335">
    <property type="entry name" value="S-adenosyl-L-methionine-dependent methyltransferases"/>
    <property type="match status" value="1"/>
</dbReference>